<protein>
    <submittedName>
        <fullName evidence="2">Uncharacterized protein</fullName>
    </submittedName>
</protein>
<gene>
    <name evidence="2" type="ORF">EAG_03733</name>
</gene>
<accession>E2A1A0</accession>
<evidence type="ECO:0000313" key="2">
    <source>
        <dbReference type="EMBL" id="EFN72794.1"/>
    </source>
</evidence>
<dbReference type="AlphaFoldDB" id="E2A1A0"/>
<feature type="region of interest" description="Disordered" evidence="1">
    <location>
        <begin position="16"/>
        <end position="62"/>
    </location>
</feature>
<name>E2A1A0_CAMFO</name>
<dbReference type="InParanoid" id="E2A1A0"/>
<proteinExistence type="predicted"/>
<sequence>MAPNAMTTFTRRYTQLASHRSERHQNSHYSLIRDSSEKSPTTASLGISGQNRETSQSRENRRCHCTTSTTIIRKHSPISLNLLQSLHDSKADCKLATFPNRTRKPQSSGYTEASWIRGKARREDQKKQVRGWLNGVARGGRCEQARQGRGGGGGGVGNRSIRLGREDLLHLKIVVLSGNRARDPLVPNNAPPFRKVTRRDDLESRRARIAGSQPRSYKNNNSGSRFLSSWARFLRSATDNSNILKRTYSINMSTFNMDIPLWPAMSDHTFGSDRVTISPLL</sequence>
<evidence type="ECO:0000313" key="3">
    <source>
        <dbReference type="Proteomes" id="UP000000311"/>
    </source>
</evidence>
<dbReference type="Proteomes" id="UP000000311">
    <property type="component" value="Unassembled WGS sequence"/>
</dbReference>
<keyword evidence="3" id="KW-1185">Reference proteome</keyword>
<organism evidence="3">
    <name type="scientific">Camponotus floridanus</name>
    <name type="common">Florida carpenter ant</name>
    <dbReference type="NCBI Taxonomy" id="104421"/>
    <lineage>
        <taxon>Eukaryota</taxon>
        <taxon>Metazoa</taxon>
        <taxon>Ecdysozoa</taxon>
        <taxon>Arthropoda</taxon>
        <taxon>Hexapoda</taxon>
        <taxon>Insecta</taxon>
        <taxon>Pterygota</taxon>
        <taxon>Neoptera</taxon>
        <taxon>Endopterygota</taxon>
        <taxon>Hymenoptera</taxon>
        <taxon>Apocrita</taxon>
        <taxon>Aculeata</taxon>
        <taxon>Formicoidea</taxon>
        <taxon>Formicidae</taxon>
        <taxon>Formicinae</taxon>
        <taxon>Camponotus</taxon>
    </lineage>
</organism>
<dbReference type="EMBL" id="GL435730">
    <property type="protein sequence ID" value="EFN72794.1"/>
    <property type="molecule type" value="Genomic_DNA"/>
</dbReference>
<feature type="compositionally biased region" description="Polar residues" evidence="1">
    <location>
        <begin position="38"/>
        <end position="54"/>
    </location>
</feature>
<feature type="region of interest" description="Disordered" evidence="1">
    <location>
        <begin position="99"/>
        <end position="126"/>
    </location>
</feature>
<evidence type="ECO:0000256" key="1">
    <source>
        <dbReference type="SAM" id="MobiDB-lite"/>
    </source>
</evidence>
<reference evidence="2 3" key="1">
    <citation type="journal article" date="2010" name="Science">
        <title>Genomic comparison of the ants Camponotus floridanus and Harpegnathos saltator.</title>
        <authorList>
            <person name="Bonasio R."/>
            <person name="Zhang G."/>
            <person name="Ye C."/>
            <person name="Mutti N.S."/>
            <person name="Fang X."/>
            <person name="Qin N."/>
            <person name="Donahue G."/>
            <person name="Yang P."/>
            <person name="Li Q."/>
            <person name="Li C."/>
            <person name="Zhang P."/>
            <person name="Huang Z."/>
            <person name="Berger S.L."/>
            <person name="Reinberg D."/>
            <person name="Wang J."/>
            <person name="Liebig J."/>
        </authorList>
    </citation>
    <scope>NUCLEOTIDE SEQUENCE [LARGE SCALE GENOMIC DNA]</scope>
    <source>
        <strain evidence="3">C129</strain>
    </source>
</reference>